<dbReference type="GO" id="GO:0006508">
    <property type="term" value="P:proteolysis"/>
    <property type="evidence" value="ECO:0007669"/>
    <property type="project" value="UniProtKB-KW"/>
</dbReference>
<feature type="transmembrane region" description="Helical" evidence="1">
    <location>
        <begin position="137"/>
        <end position="159"/>
    </location>
</feature>
<keyword evidence="4" id="KW-1185">Reference proteome</keyword>
<keyword evidence="1" id="KW-1133">Transmembrane helix</keyword>
<dbReference type="GO" id="GO:0004175">
    <property type="term" value="F:endopeptidase activity"/>
    <property type="evidence" value="ECO:0007669"/>
    <property type="project" value="UniProtKB-ARBA"/>
</dbReference>
<protein>
    <submittedName>
        <fullName evidence="3">CPBP family intramembrane metalloprotease</fullName>
    </submittedName>
</protein>
<evidence type="ECO:0000313" key="4">
    <source>
        <dbReference type="Proteomes" id="UP000290365"/>
    </source>
</evidence>
<gene>
    <name evidence="3" type="ORF">EPA93_36315</name>
</gene>
<accession>A0A4P6K6Q8</accession>
<dbReference type="KEGG" id="kbs:EPA93_36315"/>
<dbReference type="Pfam" id="PF02517">
    <property type="entry name" value="Rce1-like"/>
    <property type="match status" value="1"/>
</dbReference>
<evidence type="ECO:0000256" key="1">
    <source>
        <dbReference type="SAM" id="Phobius"/>
    </source>
</evidence>
<dbReference type="GO" id="GO:0008237">
    <property type="term" value="F:metallopeptidase activity"/>
    <property type="evidence" value="ECO:0007669"/>
    <property type="project" value="UniProtKB-KW"/>
</dbReference>
<dbReference type="PANTHER" id="PTHR36435">
    <property type="entry name" value="SLR1288 PROTEIN"/>
    <property type="match status" value="1"/>
</dbReference>
<reference evidence="3 4" key="1">
    <citation type="submission" date="2019-01" db="EMBL/GenBank/DDBJ databases">
        <title>Ktedonosporobacter rubrisoli SCAWS-G2.</title>
        <authorList>
            <person name="Huang Y."/>
            <person name="Yan B."/>
        </authorList>
    </citation>
    <scope>NUCLEOTIDE SEQUENCE [LARGE SCALE GENOMIC DNA]</scope>
    <source>
        <strain evidence="3 4">SCAWS-G2</strain>
    </source>
</reference>
<dbReference type="Proteomes" id="UP000290365">
    <property type="component" value="Chromosome"/>
</dbReference>
<name>A0A4P6K6Q8_KTERU</name>
<feature type="transmembrane region" description="Helical" evidence="1">
    <location>
        <begin position="102"/>
        <end position="125"/>
    </location>
</feature>
<evidence type="ECO:0000313" key="3">
    <source>
        <dbReference type="EMBL" id="QBD83693.1"/>
    </source>
</evidence>
<keyword evidence="3" id="KW-0378">Hydrolase</keyword>
<dbReference type="InterPro" id="IPR052710">
    <property type="entry name" value="CAAX_protease"/>
</dbReference>
<keyword evidence="3" id="KW-0645">Protease</keyword>
<proteinExistence type="predicted"/>
<feature type="transmembrane region" description="Helical" evidence="1">
    <location>
        <begin position="61"/>
        <end position="82"/>
    </location>
</feature>
<keyword evidence="1" id="KW-0472">Membrane</keyword>
<keyword evidence="3" id="KW-0482">Metalloprotease</keyword>
<feature type="transmembrane region" description="Helical" evidence="1">
    <location>
        <begin position="179"/>
        <end position="210"/>
    </location>
</feature>
<feature type="domain" description="CAAX prenyl protease 2/Lysostaphin resistance protein A-like" evidence="2">
    <location>
        <begin position="148"/>
        <end position="234"/>
    </location>
</feature>
<dbReference type="InterPro" id="IPR003675">
    <property type="entry name" value="Rce1/LyrA-like_dom"/>
</dbReference>
<dbReference type="AlphaFoldDB" id="A0A4P6K6Q8"/>
<evidence type="ECO:0000259" key="2">
    <source>
        <dbReference type="Pfam" id="PF02517"/>
    </source>
</evidence>
<keyword evidence="1" id="KW-0812">Transmembrane</keyword>
<dbReference type="OrthoDB" id="9782250at2"/>
<organism evidence="3 4">
    <name type="scientific">Ktedonosporobacter rubrisoli</name>
    <dbReference type="NCBI Taxonomy" id="2509675"/>
    <lineage>
        <taxon>Bacteria</taxon>
        <taxon>Bacillati</taxon>
        <taxon>Chloroflexota</taxon>
        <taxon>Ktedonobacteria</taxon>
        <taxon>Ktedonobacterales</taxon>
        <taxon>Ktedonosporobacteraceae</taxon>
        <taxon>Ktedonosporobacter</taxon>
    </lineage>
</organism>
<dbReference type="GO" id="GO:0080120">
    <property type="term" value="P:CAAX-box protein maturation"/>
    <property type="evidence" value="ECO:0007669"/>
    <property type="project" value="UniProtKB-ARBA"/>
</dbReference>
<dbReference type="EMBL" id="CP035758">
    <property type="protein sequence ID" value="QBD83693.1"/>
    <property type="molecule type" value="Genomic_DNA"/>
</dbReference>
<feature type="transmembrane region" description="Helical" evidence="1">
    <location>
        <begin position="31"/>
        <end position="49"/>
    </location>
</feature>
<sequence length="246" mass="25504">MPPVPPNHSQDSVNTGEALVRPAPNAVSRPGWPEIIVGLLVLVVVGYGVGSQLGRLGLNPIVYGLIFTALSGVAGIAGFVAAALLRIRSLSAFGVRRVPWRWLLIGIGAGLLAFVLKILVTMAYVRITNDTNNIQNVYAQGGSGGVLSLVLATVFLALLTPLGEELLFRGVITTALLRYGPVIGVVGSAVIFGLAHGINIVLPTALVVGLVNAELRRRSGSVWPGVIAHAVVNLPTVAVMVAAGIH</sequence>
<feature type="transmembrane region" description="Helical" evidence="1">
    <location>
        <begin position="222"/>
        <end position="245"/>
    </location>
</feature>
<dbReference type="PANTHER" id="PTHR36435:SF1">
    <property type="entry name" value="CAAX AMINO TERMINAL PROTEASE FAMILY PROTEIN"/>
    <property type="match status" value="1"/>
</dbReference>